<dbReference type="GO" id="GO:0004789">
    <property type="term" value="F:thiamine-phosphate diphosphorylase activity"/>
    <property type="evidence" value="ECO:0007669"/>
    <property type="project" value="UniProtKB-EC"/>
</dbReference>
<gene>
    <name evidence="12" type="ORF">MNBD_GAMMA09-3756</name>
</gene>
<dbReference type="UniPathway" id="UPA00060">
    <property type="reaction ID" value="UER00141"/>
</dbReference>
<evidence type="ECO:0000256" key="1">
    <source>
        <dbReference type="ARBA" id="ARBA00001946"/>
    </source>
</evidence>
<dbReference type="GO" id="GO:0009228">
    <property type="term" value="P:thiamine biosynthetic process"/>
    <property type="evidence" value="ECO:0007669"/>
    <property type="project" value="UniProtKB-KW"/>
</dbReference>
<dbReference type="InterPro" id="IPR036206">
    <property type="entry name" value="ThiamineP_synth_sf"/>
</dbReference>
<evidence type="ECO:0000256" key="2">
    <source>
        <dbReference type="ARBA" id="ARBA00005165"/>
    </source>
</evidence>
<organism evidence="12">
    <name type="scientific">hydrothermal vent metagenome</name>
    <dbReference type="NCBI Taxonomy" id="652676"/>
    <lineage>
        <taxon>unclassified sequences</taxon>
        <taxon>metagenomes</taxon>
        <taxon>ecological metagenomes</taxon>
    </lineage>
</organism>
<dbReference type="GO" id="GO:0005737">
    <property type="term" value="C:cytoplasm"/>
    <property type="evidence" value="ECO:0007669"/>
    <property type="project" value="TreeGrafter"/>
</dbReference>
<evidence type="ECO:0000256" key="7">
    <source>
        <dbReference type="ARBA" id="ARBA00022977"/>
    </source>
</evidence>
<evidence type="ECO:0000256" key="10">
    <source>
        <dbReference type="ARBA" id="ARBA00047883"/>
    </source>
</evidence>
<dbReference type="InterPro" id="IPR022998">
    <property type="entry name" value="ThiamineP_synth_TenI"/>
</dbReference>
<evidence type="ECO:0000256" key="8">
    <source>
        <dbReference type="ARBA" id="ARBA00047334"/>
    </source>
</evidence>
<accession>A0A3B0XD68</accession>
<comment type="catalytic activity">
    <reaction evidence="9">
        <text>2-(2-carboxy-4-methylthiazol-5-yl)ethyl phosphate + 4-amino-2-methyl-5-(diphosphooxymethyl)pyrimidine + 2 H(+) = thiamine phosphate + CO2 + diphosphate</text>
        <dbReference type="Rhea" id="RHEA:47848"/>
        <dbReference type="ChEBI" id="CHEBI:15378"/>
        <dbReference type="ChEBI" id="CHEBI:16526"/>
        <dbReference type="ChEBI" id="CHEBI:33019"/>
        <dbReference type="ChEBI" id="CHEBI:37575"/>
        <dbReference type="ChEBI" id="CHEBI:57841"/>
        <dbReference type="ChEBI" id="CHEBI:62890"/>
        <dbReference type="EC" id="2.5.1.3"/>
    </reaction>
</comment>
<dbReference type="SUPFAM" id="SSF51391">
    <property type="entry name" value="Thiamin phosphate synthase"/>
    <property type="match status" value="1"/>
</dbReference>
<comment type="catalytic activity">
    <reaction evidence="10">
        <text>2-[(2R,5Z)-2-carboxy-4-methylthiazol-5(2H)-ylidene]ethyl phosphate + 4-amino-2-methyl-5-(diphosphooxymethyl)pyrimidine + 2 H(+) = thiamine phosphate + CO2 + diphosphate</text>
        <dbReference type="Rhea" id="RHEA:47844"/>
        <dbReference type="ChEBI" id="CHEBI:15378"/>
        <dbReference type="ChEBI" id="CHEBI:16526"/>
        <dbReference type="ChEBI" id="CHEBI:33019"/>
        <dbReference type="ChEBI" id="CHEBI:37575"/>
        <dbReference type="ChEBI" id="CHEBI:57841"/>
        <dbReference type="ChEBI" id="CHEBI:62899"/>
        <dbReference type="EC" id="2.5.1.3"/>
    </reaction>
</comment>
<name>A0A3B0XD68_9ZZZZ</name>
<dbReference type="CDD" id="cd00564">
    <property type="entry name" value="TMP_TenI"/>
    <property type="match status" value="1"/>
</dbReference>
<keyword evidence="6" id="KW-0460">Magnesium</keyword>
<dbReference type="InterPro" id="IPR013785">
    <property type="entry name" value="Aldolase_TIM"/>
</dbReference>
<dbReference type="Gene3D" id="3.20.20.70">
    <property type="entry name" value="Aldolase class I"/>
    <property type="match status" value="1"/>
</dbReference>
<dbReference type="FunFam" id="3.20.20.70:FF:000096">
    <property type="entry name" value="Thiamine-phosphate synthase"/>
    <property type="match status" value="1"/>
</dbReference>
<evidence type="ECO:0000256" key="5">
    <source>
        <dbReference type="ARBA" id="ARBA00022723"/>
    </source>
</evidence>
<dbReference type="EC" id="2.5.1.3" evidence="3"/>
<evidence type="ECO:0000256" key="9">
    <source>
        <dbReference type="ARBA" id="ARBA00047851"/>
    </source>
</evidence>
<dbReference type="InterPro" id="IPR034291">
    <property type="entry name" value="TMP_synthase"/>
</dbReference>
<dbReference type="GO" id="GO:0009229">
    <property type="term" value="P:thiamine diphosphate biosynthetic process"/>
    <property type="evidence" value="ECO:0007669"/>
    <property type="project" value="UniProtKB-UniPathway"/>
</dbReference>
<evidence type="ECO:0000256" key="6">
    <source>
        <dbReference type="ARBA" id="ARBA00022842"/>
    </source>
</evidence>
<dbReference type="EMBL" id="UOFI01000023">
    <property type="protein sequence ID" value="VAW62520.1"/>
    <property type="molecule type" value="Genomic_DNA"/>
</dbReference>
<dbReference type="Pfam" id="PF02581">
    <property type="entry name" value="TMP-TENI"/>
    <property type="match status" value="1"/>
</dbReference>
<keyword evidence="5" id="KW-0479">Metal-binding</keyword>
<dbReference type="PANTHER" id="PTHR20857">
    <property type="entry name" value="THIAMINE-PHOSPHATE PYROPHOSPHORYLASE"/>
    <property type="match status" value="1"/>
</dbReference>
<dbReference type="NCBIfam" id="TIGR00693">
    <property type="entry name" value="thiE"/>
    <property type="match status" value="1"/>
</dbReference>
<dbReference type="GO" id="GO:0046872">
    <property type="term" value="F:metal ion binding"/>
    <property type="evidence" value="ECO:0007669"/>
    <property type="project" value="UniProtKB-KW"/>
</dbReference>
<sequence>MKNKLRGLYVITNEQLMPADIFSQMAEAALAGGATVLQYRDKSDDAKKRLKQAENLKALCLKYNATFIINDDLSLAKQVNADGIHLGKSDLIYEKAREKLGPDKIIGISCYNQLSIARDAIKQGADYIAFGRFFNSSIKPEAPVASLDLITEIKKTSDIPVCCIGGINVDNYKPLLTSGADMLAVISDVFSNPDSRQINYQCKQFAEKF</sequence>
<proteinExistence type="inferred from homology"/>
<comment type="catalytic activity">
    <reaction evidence="8">
        <text>4-methyl-5-(2-phosphooxyethyl)-thiazole + 4-amino-2-methyl-5-(diphosphooxymethyl)pyrimidine + H(+) = thiamine phosphate + diphosphate</text>
        <dbReference type="Rhea" id="RHEA:22328"/>
        <dbReference type="ChEBI" id="CHEBI:15378"/>
        <dbReference type="ChEBI" id="CHEBI:33019"/>
        <dbReference type="ChEBI" id="CHEBI:37575"/>
        <dbReference type="ChEBI" id="CHEBI:57841"/>
        <dbReference type="ChEBI" id="CHEBI:58296"/>
        <dbReference type="EC" id="2.5.1.3"/>
    </reaction>
</comment>
<evidence type="ECO:0000256" key="3">
    <source>
        <dbReference type="ARBA" id="ARBA00012830"/>
    </source>
</evidence>
<evidence type="ECO:0000313" key="12">
    <source>
        <dbReference type="EMBL" id="VAW62520.1"/>
    </source>
</evidence>
<evidence type="ECO:0000259" key="11">
    <source>
        <dbReference type="Pfam" id="PF02581"/>
    </source>
</evidence>
<dbReference type="AlphaFoldDB" id="A0A3B0XD68"/>
<dbReference type="HAMAP" id="MF_00097">
    <property type="entry name" value="TMP_synthase"/>
    <property type="match status" value="1"/>
</dbReference>
<reference evidence="12" key="1">
    <citation type="submission" date="2018-06" db="EMBL/GenBank/DDBJ databases">
        <authorList>
            <person name="Zhirakovskaya E."/>
        </authorList>
    </citation>
    <scope>NUCLEOTIDE SEQUENCE</scope>
</reference>
<protein>
    <recommendedName>
        <fullName evidence="3">thiamine phosphate synthase</fullName>
        <ecNumber evidence="3">2.5.1.3</ecNumber>
    </recommendedName>
</protein>
<dbReference type="PANTHER" id="PTHR20857:SF15">
    <property type="entry name" value="THIAMINE-PHOSPHATE SYNTHASE"/>
    <property type="match status" value="1"/>
</dbReference>
<keyword evidence="4 12" id="KW-0808">Transferase</keyword>
<evidence type="ECO:0000256" key="4">
    <source>
        <dbReference type="ARBA" id="ARBA00022679"/>
    </source>
</evidence>
<comment type="pathway">
    <text evidence="2">Cofactor biosynthesis; thiamine diphosphate biosynthesis; thiamine phosphate from 4-amino-2-methyl-5-diphosphomethylpyrimidine and 4-methyl-5-(2-phosphoethyl)-thiazole: step 1/1.</text>
</comment>
<comment type="cofactor">
    <cofactor evidence="1">
        <name>Mg(2+)</name>
        <dbReference type="ChEBI" id="CHEBI:18420"/>
    </cofactor>
</comment>
<keyword evidence="7" id="KW-0784">Thiamine biosynthesis</keyword>
<feature type="domain" description="Thiamine phosphate synthase/TenI" evidence="11">
    <location>
        <begin position="8"/>
        <end position="189"/>
    </location>
</feature>